<dbReference type="InterPro" id="IPR007833">
    <property type="entry name" value="Capsule_polysaccharide_synth"/>
</dbReference>
<dbReference type="GO" id="GO:0000271">
    <property type="term" value="P:polysaccharide biosynthetic process"/>
    <property type="evidence" value="ECO:0007669"/>
    <property type="project" value="InterPro"/>
</dbReference>
<evidence type="ECO:0000313" key="1">
    <source>
        <dbReference type="EMBL" id="OZI56402.1"/>
    </source>
</evidence>
<name>A0A261U4Q4_9BORD</name>
<dbReference type="CDD" id="cd16439">
    <property type="entry name" value="beta_Kdo_transferase_KpsC_2"/>
    <property type="match status" value="1"/>
</dbReference>
<evidence type="ECO:0000313" key="2">
    <source>
        <dbReference type="Proteomes" id="UP000216885"/>
    </source>
</evidence>
<organism evidence="1 2">
    <name type="scientific">Bordetella genomosp. 4</name>
    <dbReference type="NCBI Taxonomy" id="463044"/>
    <lineage>
        <taxon>Bacteria</taxon>
        <taxon>Pseudomonadati</taxon>
        <taxon>Pseudomonadota</taxon>
        <taxon>Betaproteobacteria</taxon>
        <taxon>Burkholderiales</taxon>
        <taxon>Alcaligenaceae</taxon>
        <taxon>Bordetella</taxon>
    </lineage>
</organism>
<dbReference type="GO" id="GO:0016740">
    <property type="term" value="F:transferase activity"/>
    <property type="evidence" value="ECO:0007669"/>
    <property type="project" value="UniProtKB-KW"/>
</dbReference>
<protein>
    <submittedName>
        <fullName evidence="1">Beta-3-deoxy-D-manno-oct-2-ulosonic acid transferase</fullName>
    </submittedName>
</protein>
<dbReference type="GO" id="GO:0015774">
    <property type="term" value="P:polysaccharide transport"/>
    <property type="evidence" value="ECO:0007669"/>
    <property type="project" value="InterPro"/>
</dbReference>
<dbReference type="EMBL" id="NEVQ01000013">
    <property type="protein sequence ID" value="OZI56402.1"/>
    <property type="molecule type" value="Genomic_DNA"/>
</dbReference>
<dbReference type="Pfam" id="PF05159">
    <property type="entry name" value="Capsule_synth"/>
    <property type="match status" value="3"/>
</dbReference>
<comment type="caution">
    <text evidence="1">The sequence shown here is derived from an EMBL/GenBank/DDBJ whole genome shotgun (WGS) entry which is preliminary data.</text>
</comment>
<accession>A0A261U4Q4</accession>
<dbReference type="AlphaFoldDB" id="A0A261U4Q4"/>
<keyword evidence="2" id="KW-1185">Reference proteome</keyword>
<dbReference type="Proteomes" id="UP000216885">
    <property type="component" value="Unassembled WGS sequence"/>
</dbReference>
<keyword evidence="1" id="KW-0808">Transferase</keyword>
<gene>
    <name evidence="1" type="ORF">CAL20_13290</name>
</gene>
<reference evidence="1 2" key="1">
    <citation type="submission" date="2017-05" db="EMBL/GenBank/DDBJ databases">
        <title>Complete and WGS of Bordetella genogroups.</title>
        <authorList>
            <person name="Spilker T."/>
            <person name="LiPuma J."/>
        </authorList>
    </citation>
    <scope>NUCLEOTIDE SEQUENCE [LARGE SCALE GENOMIC DNA]</scope>
    <source>
        <strain evidence="1 2">AU9919</strain>
    </source>
</reference>
<sequence length="666" mass="74791">MTQPRLIICSAGVRRNATLAALLDDFDLVYPKPSRPQPGDSVLAWGQRPSAQRAQRYAEKHGLNVWHIEDGFLRSVGLGFTDPPLSVVMDDQGLYLDAGSPTRLETLIKRPLDPVQQQRALALMAAWRQGRVSKYNHTRDAHAPLPAGYVLVVDQTFGDASVTAGGASPGDFPRMLEAALAEHPERTIVLKVHPDVVSGRKRGYFDVQQVRAMPRVVLMDQDVHPAGLLADAHAVYTVTSQLGFEALLWGKPVRVFGMPFYAGWGLTHDEQLAPERRRQAVSLAQLTHAALIDYCRYVDPETGRRCEVETVLAWIALQRRMRQRFPEHITAVGFSGWKHGFVRDFFDGSRIHFSWFAKRASQHTSVASWGRKLDAALASRPPEKPVIRVEDGFLRSVGLGADLIRPVSWVQDDVGIYYDATRASRLERILSETDFPEPLLARAAALRETICASGITKYNLSGQTAWSRPAQAQRVLLVVGQVETDASIRYGASTVRRNMDLLRAVREAYPDDYVLYKPHPDVMAGLRSSGQGEGGALQWCDEIIGNVSLEQLFPLVDEVHVLTSLAGFEALLRHKPVVTYGQPFYAGWGLTEDRALIDDVKRRRGRSLALDELVAGTLILYPTYVSRITRRFATPERVLQELIDWRRMPHHSARWRHWIAKIFREK</sequence>
<dbReference type="CDD" id="cd16440">
    <property type="entry name" value="beta_Kdo_transferase_KpsC_1"/>
    <property type="match status" value="1"/>
</dbReference>
<dbReference type="RefSeq" id="WP_094838099.1">
    <property type="nucleotide sequence ID" value="NZ_NEVQ01000013.1"/>
</dbReference>
<proteinExistence type="predicted"/>